<dbReference type="Proteomes" id="UP000198418">
    <property type="component" value="Unassembled WGS sequence"/>
</dbReference>
<evidence type="ECO:0000313" key="3">
    <source>
        <dbReference type="Proteomes" id="UP000198418"/>
    </source>
</evidence>
<reference evidence="3" key="1">
    <citation type="submission" date="2017-06" db="EMBL/GenBank/DDBJ databases">
        <authorList>
            <person name="Varghese N."/>
            <person name="Submissions S."/>
        </authorList>
    </citation>
    <scope>NUCLEOTIDE SEQUENCE [LARGE SCALE GENOMIC DNA]</scope>
    <source>
        <strain evidence="3">DSM 137</strain>
    </source>
</reference>
<gene>
    <name evidence="2" type="ORF">SAMN06265338_11233</name>
</gene>
<keyword evidence="3" id="KW-1185">Reference proteome</keyword>
<evidence type="ECO:0000256" key="1">
    <source>
        <dbReference type="SAM" id="MobiDB-lite"/>
    </source>
</evidence>
<organism evidence="2 3">
    <name type="scientific">Rhodoblastus acidophilus</name>
    <name type="common">Rhodopseudomonas acidophila</name>
    <dbReference type="NCBI Taxonomy" id="1074"/>
    <lineage>
        <taxon>Bacteria</taxon>
        <taxon>Pseudomonadati</taxon>
        <taxon>Pseudomonadota</taxon>
        <taxon>Alphaproteobacteria</taxon>
        <taxon>Hyphomicrobiales</taxon>
        <taxon>Rhodoblastaceae</taxon>
        <taxon>Rhodoblastus</taxon>
    </lineage>
</organism>
<dbReference type="Gene3D" id="2.60.450.10">
    <property type="entry name" value="Lipopolysaccharide (LPS) transport protein A like domain"/>
    <property type="match status" value="1"/>
</dbReference>
<feature type="compositionally biased region" description="Polar residues" evidence="1">
    <location>
        <begin position="1"/>
        <end position="16"/>
    </location>
</feature>
<evidence type="ECO:0000313" key="2">
    <source>
        <dbReference type="EMBL" id="SNB79921.1"/>
    </source>
</evidence>
<dbReference type="OrthoDB" id="7873824at2"/>
<dbReference type="Pfam" id="PF06835">
    <property type="entry name" value="LptC"/>
    <property type="match status" value="1"/>
</dbReference>
<sequence>MPNMSQGEFMQGQQSQECDDGLPRALPGRQQAFKAAARHSSRVRLVRRAITGSAVGGAVLLVALSYFHTPDAPGAHLQLDRLGLSGDKITMENPKLTGVRRDGRPFEVTARSGTQNPRDPSRMDLTALDAKLRMTDDGETRVVGDHGAYDSNAQTLLLTGHVRITSGAYTLAMNQASMNFKNNAMNSSDPVLLTFSDGWISANSIVMSDNGAQLSFVGNVQSTFRQADGEARAAVRQN</sequence>
<accession>A0A212S427</accession>
<feature type="region of interest" description="Disordered" evidence="1">
    <location>
        <begin position="1"/>
        <end position="24"/>
    </location>
</feature>
<protein>
    <submittedName>
        <fullName evidence="2">Lipopolysaccharide export system protein LptC</fullName>
    </submittedName>
</protein>
<proteinExistence type="predicted"/>
<dbReference type="AlphaFoldDB" id="A0A212S427"/>
<name>A0A212S427_RHOAC</name>
<dbReference type="EMBL" id="FYDG01000012">
    <property type="protein sequence ID" value="SNB79921.1"/>
    <property type="molecule type" value="Genomic_DNA"/>
</dbReference>
<dbReference type="InterPro" id="IPR010664">
    <property type="entry name" value="LipoPS_assembly_LptC-rel"/>
</dbReference>